<dbReference type="EMBL" id="BAABKY010000002">
    <property type="protein sequence ID" value="GAA5075197.1"/>
    <property type="molecule type" value="Genomic_DNA"/>
</dbReference>
<organism evidence="2 3">
    <name type="scientific">Lysobacter panacisoli</name>
    <dbReference type="NCBI Taxonomy" id="1255263"/>
    <lineage>
        <taxon>Bacteria</taxon>
        <taxon>Pseudomonadati</taxon>
        <taxon>Pseudomonadota</taxon>
        <taxon>Gammaproteobacteria</taxon>
        <taxon>Lysobacterales</taxon>
        <taxon>Lysobacteraceae</taxon>
        <taxon>Lysobacter</taxon>
    </lineage>
</organism>
<evidence type="ECO:0000259" key="1">
    <source>
        <dbReference type="Pfam" id="PF13477"/>
    </source>
</evidence>
<dbReference type="Gene3D" id="3.40.50.2000">
    <property type="entry name" value="Glycogen Phosphorylase B"/>
    <property type="match status" value="2"/>
</dbReference>
<dbReference type="CDD" id="cd03808">
    <property type="entry name" value="GT4_CapM-like"/>
    <property type="match status" value="1"/>
</dbReference>
<name>A0ABP9LFP1_9GAMM</name>
<evidence type="ECO:0000313" key="3">
    <source>
        <dbReference type="Proteomes" id="UP001501083"/>
    </source>
</evidence>
<protein>
    <submittedName>
        <fullName evidence="2">Glycosyltransferase family 4 protein</fullName>
    </submittedName>
</protein>
<dbReference type="RefSeq" id="WP_158985857.1">
    <property type="nucleotide sequence ID" value="NZ_BAABKY010000002.1"/>
</dbReference>
<comment type="caution">
    <text evidence="2">The sequence shown here is derived from an EMBL/GenBank/DDBJ whole genome shotgun (WGS) entry which is preliminary data.</text>
</comment>
<dbReference type="PANTHER" id="PTHR12526">
    <property type="entry name" value="GLYCOSYLTRANSFERASE"/>
    <property type="match status" value="1"/>
</dbReference>
<dbReference type="Pfam" id="PF13477">
    <property type="entry name" value="Glyco_trans_4_2"/>
    <property type="match status" value="1"/>
</dbReference>
<sequence>MRIAFFANTDWYLYNFRLSTAKHLQAHGIEVLMISPEGEFGERFAQHGIRWITLPLDRASLNPLREAGTIRHLTALLRREAPDLIHNFTVKCAVYGALAARFARVPAVVNAVAGMGYVYASNGMKARILRPVVSLLMRGTLGAGHSRVILQNPDDAAALTDSRLVAPDRIRVIRSSGVDTERFQPCDDVEAQRPLRVLLAARLLREKGIGEYVEAARMLQARGRKVEFLLAGTPDPGNPSSYAREDAEQWHREGLVEWLGHVDDMPSLLRTVDVMALPSYYREGVPRCLIEGAASGLCIVTTDLPGCREVVTAHGVDGLQVPPRDAPSLAALLMQLDDDRGLVRRLGAKARERAVRHFDERLVIGRTLEVYEELLAQPLGVRDAILECARE</sequence>
<reference evidence="3" key="1">
    <citation type="journal article" date="2019" name="Int. J. Syst. Evol. Microbiol.">
        <title>The Global Catalogue of Microorganisms (GCM) 10K type strain sequencing project: providing services to taxonomists for standard genome sequencing and annotation.</title>
        <authorList>
            <consortium name="The Broad Institute Genomics Platform"/>
            <consortium name="The Broad Institute Genome Sequencing Center for Infectious Disease"/>
            <person name="Wu L."/>
            <person name="Ma J."/>
        </authorList>
    </citation>
    <scope>NUCLEOTIDE SEQUENCE [LARGE SCALE GENOMIC DNA]</scope>
    <source>
        <strain evidence="3">JCM 19212</strain>
    </source>
</reference>
<keyword evidence="3" id="KW-1185">Reference proteome</keyword>
<dbReference type="InterPro" id="IPR028098">
    <property type="entry name" value="Glyco_trans_4-like_N"/>
</dbReference>
<dbReference type="Pfam" id="PF13692">
    <property type="entry name" value="Glyco_trans_1_4"/>
    <property type="match status" value="1"/>
</dbReference>
<evidence type="ECO:0000313" key="2">
    <source>
        <dbReference type="EMBL" id="GAA5075197.1"/>
    </source>
</evidence>
<dbReference type="Proteomes" id="UP001501083">
    <property type="component" value="Unassembled WGS sequence"/>
</dbReference>
<gene>
    <name evidence="2" type="ORF">GCM10025759_18490</name>
</gene>
<dbReference type="PANTHER" id="PTHR12526:SF638">
    <property type="entry name" value="SPORE COAT PROTEIN SA"/>
    <property type="match status" value="1"/>
</dbReference>
<proteinExistence type="predicted"/>
<feature type="domain" description="Glycosyltransferase subfamily 4-like N-terminal" evidence="1">
    <location>
        <begin position="2"/>
        <end position="138"/>
    </location>
</feature>
<accession>A0ABP9LFP1</accession>
<dbReference type="SUPFAM" id="SSF53756">
    <property type="entry name" value="UDP-Glycosyltransferase/glycogen phosphorylase"/>
    <property type="match status" value="1"/>
</dbReference>